<dbReference type="InterPro" id="IPR050186">
    <property type="entry name" value="TPT_transporter"/>
</dbReference>
<evidence type="ECO:0000256" key="4">
    <source>
        <dbReference type="ARBA" id="ARBA00023136"/>
    </source>
</evidence>
<sequence length="867" mass="92731">MRRREGLLSAPPPSSGSSRAQPKPSKQVSGAFAALVILSYAGSSVLYLWINRYIFVSNAFHLPVFVSWFQQLITFLLSLTLVSNDRLPVYFRPAFPKVEFTVEDTFKAFGSSVAFAGMIVLQNMTLRELPVAAYHLAKCTTLVFIALLSGAVLGVRTSRIRLLGVGFVLLGFILGVADASYIPPYPALLGTLASLFGAYYLVSSKKTLAEEKMPLAVLLQYNQLVSALLLPPFISLCEEFVPLTRVLEQTFSSWSQFGTFVYKFWGPLIFSGILGVFLSLSCYASVRVLSPLGLSLVSQAKTVAQILGATVLFKEALDARTLGIYVVVGAGMLWYTLLTEEPKSSGRGGSSPGRGRGGLKGRGPGGDSSDRDQREPEEEESPERTRCRPLSLTSIWNQKGKSDCAPLSPSIPYALGTPDEGHMGNMWVSRDGAASSVCDSGGDWGDWTENASVLGVPPPDGSTRRRRRRAGSLQSDRLLSSASHSATDWQLPPLPARHHAISSIRSRSVSPTSRTSEWSQGTPLPTITLTPATDETPPASLRQPFEHPLTNLHLHDIDDENAPQAWPVRRQMNNFLVPDPSIFLRPINSPRAGPQRTPSHVGLRPWHPRPGSSSRAAASSSAAPPEGDTEEETKATFVLFSPRSCRRRRKQQRLEEAQREASWRAVVGMQDGLMAQQGVGGPDGRGGRKVTWHSRRPASPPIPDYGDRQSFSLIHTTSLPSMPLWSDSGAAQVSVSPNGTVSVTTPRSATSPSGGGVGTLSQTRASTPSPAASQSAEGEGDAATASGSSRREREKSATSVLSGGSGSVSGGGSEGAESPQVSKEREGDGDGDPVVSGSLAMEPVAEEEGEEAEAEADGETMQDNGGF</sequence>
<dbReference type="AlphaFoldDB" id="A0A0G4FFX8"/>
<dbReference type="GO" id="GO:0016020">
    <property type="term" value="C:membrane"/>
    <property type="evidence" value="ECO:0007669"/>
    <property type="project" value="UniProtKB-SubCell"/>
</dbReference>
<evidence type="ECO:0000313" key="8">
    <source>
        <dbReference type="EMBL" id="CEM11964.1"/>
    </source>
</evidence>
<protein>
    <recommendedName>
        <fullName evidence="7">Sugar phosphate transporter domain-containing protein</fullName>
    </recommendedName>
</protein>
<feature type="compositionally biased region" description="Polar residues" evidence="5">
    <location>
        <begin position="472"/>
        <end position="488"/>
    </location>
</feature>
<feature type="compositionally biased region" description="Low complexity" evidence="5">
    <location>
        <begin position="761"/>
        <end position="776"/>
    </location>
</feature>
<evidence type="ECO:0000256" key="3">
    <source>
        <dbReference type="ARBA" id="ARBA00022989"/>
    </source>
</evidence>
<dbReference type="PANTHER" id="PTHR11132">
    <property type="entry name" value="SOLUTE CARRIER FAMILY 35"/>
    <property type="match status" value="1"/>
</dbReference>
<comment type="subcellular location">
    <subcellularLocation>
        <location evidence="1">Membrane</location>
        <topology evidence="1">Multi-pass membrane protein</topology>
    </subcellularLocation>
</comment>
<reference evidence="8" key="1">
    <citation type="submission" date="2014-11" db="EMBL/GenBank/DDBJ databases">
        <authorList>
            <person name="Otto D Thomas"/>
            <person name="Naeem Raeece"/>
        </authorList>
    </citation>
    <scope>NUCLEOTIDE SEQUENCE</scope>
</reference>
<accession>A0A0G4FFX8</accession>
<feature type="region of interest" description="Disordered" evidence="5">
    <location>
        <begin position="342"/>
        <end position="391"/>
    </location>
</feature>
<evidence type="ECO:0000256" key="2">
    <source>
        <dbReference type="ARBA" id="ARBA00022692"/>
    </source>
</evidence>
<feature type="transmembrane region" description="Helical" evidence="6">
    <location>
        <begin position="132"/>
        <end position="153"/>
    </location>
</feature>
<feature type="compositionally biased region" description="Low complexity" evidence="5">
    <location>
        <begin position="612"/>
        <end position="623"/>
    </location>
</feature>
<feature type="region of interest" description="Disordered" evidence="5">
    <location>
        <begin position="446"/>
        <end position="544"/>
    </location>
</feature>
<feature type="domain" description="Sugar phosphate transporter" evidence="7">
    <location>
        <begin position="37"/>
        <end position="333"/>
    </location>
</feature>
<feature type="transmembrane region" description="Helical" evidence="6">
    <location>
        <begin position="264"/>
        <end position="286"/>
    </location>
</feature>
<feature type="region of interest" description="Disordered" evidence="5">
    <location>
        <begin position="1"/>
        <end position="25"/>
    </location>
</feature>
<gene>
    <name evidence="8" type="ORF">Cvel_3287</name>
</gene>
<evidence type="ECO:0000256" key="5">
    <source>
        <dbReference type="SAM" id="MobiDB-lite"/>
    </source>
</evidence>
<feature type="compositionally biased region" description="Low complexity" evidence="5">
    <location>
        <begin position="501"/>
        <end position="533"/>
    </location>
</feature>
<evidence type="ECO:0000256" key="1">
    <source>
        <dbReference type="ARBA" id="ARBA00004141"/>
    </source>
</evidence>
<keyword evidence="4 6" id="KW-0472">Membrane</keyword>
<feature type="transmembrane region" description="Helical" evidence="6">
    <location>
        <begin position="62"/>
        <end position="84"/>
    </location>
</feature>
<feature type="compositionally biased region" description="Acidic residues" evidence="5">
    <location>
        <begin position="844"/>
        <end position="860"/>
    </location>
</feature>
<dbReference type="InterPro" id="IPR004853">
    <property type="entry name" value="Sugar_P_trans_dom"/>
</dbReference>
<feature type="transmembrane region" description="Helical" evidence="6">
    <location>
        <begin position="160"/>
        <end position="177"/>
    </location>
</feature>
<dbReference type="Pfam" id="PF03151">
    <property type="entry name" value="TPT"/>
    <property type="match status" value="1"/>
</dbReference>
<feature type="compositionally biased region" description="Gly residues" evidence="5">
    <location>
        <begin position="346"/>
        <end position="366"/>
    </location>
</feature>
<dbReference type="EMBL" id="CDMZ01000330">
    <property type="protein sequence ID" value="CEM11964.1"/>
    <property type="molecule type" value="Genomic_DNA"/>
</dbReference>
<feature type="transmembrane region" description="Helical" evidence="6">
    <location>
        <begin position="183"/>
        <end position="202"/>
    </location>
</feature>
<evidence type="ECO:0000256" key="6">
    <source>
        <dbReference type="SAM" id="Phobius"/>
    </source>
</evidence>
<feature type="region of interest" description="Disordered" evidence="5">
    <location>
        <begin position="674"/>
        <end position="709"/>
    </location>
</feature>
<keyword evidence="2 6" id="KW-0812">Transmembrane</keyword>
<feature type="compositionally biased region" description="Gly residues" evidence="5">
    <location>
        <begin position="803"/>
        <end position="814"/>
    </location>
</feature>
<feature type="transmembrane region" description="Helical" evidence="6">
    <location>
        <begin position="105"/>
        <end position="126"/>
    </location>
</feature>
<feature type="compositionally biased region" description="Polar residues" evidence="5">
    <location>
        <begin position="729"/>
        <end position="752"/>
    </location>
</feature>
<keyword evidence="3 6" id="KW-1133">Transmembrane helix</keyword>
<evidence type="ECO:0000259" key="7">
    <source>
        <dbReference type="Pfam" id="PF03151"/>
    </source>
</evidence>
<organism evidence="8">
    <name type="scientific">Chromera velia CCMP2878</name>
    <dbReference type="NCBI Taxonomy" id="1169474"/>
    <lineage>
        <taxon>Eukaryota</taxon>
        <taxon>Sar</taxon>
        <taxon>Alveolata</taxon>
        <taxon>Colpodellida</taxon>
        <taxon>Chromeraceae</taxon>
        <taxon>Chromera</taxon>
    </lineage>
</organism>
<proteinExistence type="predicted"/>
<name>A0A0G4FFX8_9ALVE</name>
<feature type="region of interest" description="Disordered" evidence="5">
    <location>
        <begin position="586"/>
        <end position="637"/>
    </location>
</feature>
<feature type="region of interest" description="Disordered" evidence="5">
    <location>
        <begin position="728"/>
        <end position="867"/>
    </location>
</feature>
<feature type="transmembrane region" description="Helical" evidence="6">
    <location>
        <begin position="28"/>
        <end position="50"/>
    </location>
</feature>
<feature type="compositionally biased region" description="Basic residues" evidence="5">
    <location>
        <begin position="687"/>
        <end position="696"/>
    </location>
</feature>
<dbReference type="VEuPathDB" id="CryptoDB:Cvel_3287"/>